<evidence type="ECO:0000256" key="7">
    <source>
        <dbReference type="SAM" id="MobiDB-lite"/>
    </source>
</evidence>
<comment type="caution">
    <text evidence="11">The sequence shown here is derived from an EMBL/GenBank/DDBJ whole genome shotgun (WGS) entry which is preliminary data.</text>
</comment>
<feature type="domain" description="ABC transmembrane type-1" evidence="10">
    <location>
        <begin position="20"/>
        <end position="303"/>
    </location>
</feature>
<dbReference type="GO" id="GO:0005886">
    <property type="term" value="C:plasma membrane"/>
    <property type="evidence" value="ECO:0007669"/>
    <property type="project" value="UniProtKB-SubCell"/>
</dbReference>
<dbReference type="Proteomes" id="UP000642125">
    <property type="component" value="Unassembled WGS sequence"/>
</dbReference>
<feature type="domain" description="ABC transporter" evidence="9">
    <location>
        <begin position="335"/>
        <end position="580"/>
    </location>
</feature>
<dbReference type="Gene3D" id="3.40.50.300">
    <property type="entry name" value="P-loop containing nucleotide triphosphate hydrolases"/>
    <property type="match status" value="1"/>
</dbReference>
<dbReference type="GO" id="GO:0042883">
    <property type="term" value="P:cysteine transport"/>
    <property type="evidence" value="ECO:0007669"/>
    <property type="project" value="InterPro"/>
</dbReference>
<dbReference type="InterPro" id="IPR003439">
    <property type="entry name" value="ABC_transporter-like_ATP-bd"/>
</dbReference>
<dbReference type="SMART" id="SM00382">
    <property type="entry name" value="AAA"/>
    <property type="match status" value="1"/>
</dbReference>
<dbReference type="EMBL" id="BONO01000042">
    <property type="protein sequence ID" value="GIG38213.1"/>
    <property type="molecule type" value="Genomic_DNA"/>
</dbReference>
<evidence type="ECO:0000256" key="6">
    <source>
        <dbReference type="ARBA" id="ARBA00023136"/>
    </source>
</evidence>
<dbReference type="SUPFAM" id="SSF52540">
    <property type="entry name" value="P-loop containing nucleoside triphosphate hydrolases"/>
    <property type="match status" value="1"/>
</dbReference>
<comment type="subcellular location">
    <subcellularLocation>
        <location evidence="1">Cell membrane</location>
        <topology evidence="1">Multi-pass membrane protein</topology>
    </subcellularLocation>
</comment>
<dbReference type="InterPro" id="IPR039421">
    <property type="entry name" value="Type_1_exporter"/>
</dbReference>
<keyword evidence="6 8" id="KW-0472">Membrane</keyword>
<feature type="transmembrane region" description="Helical" evidence="8">
    <location>
        <begin position="160"/>
        <end position="181"/>
    </location>
</feature>
<evidence type="ECO:0000256" key="2">
    <source>
        <dbReference type="ARBA" id="ARBA00022692"/>
    </source>
</evidence>
<dbReference type="PROSITE" id="PS50893">
    <property type="entry name" value="ABC_TRANSPORTER_2"/>
    <property type="match status" value="1"/>
</dbReference>
<dbReference type="InterPro" id="IPR011527">
    <property type="entry name" value="ABC1_TM_dom"/>
</dbReference>
<keyword evidence="12" id="KW-1185">Reference proteome</keyword>
<dbReference type="CDD" id="cd03228">
    <property type="entry name" value="ABCC_MRP_Like"/>
    <property type="match status" value="1"/>
</dbReference>
<dbReference type="InterPro" id="IPR036640">
    <property type="entry name" value="ABC1_TM_sf"/>
</dbReference>
<evidence type="ECO:0000256" key="4">
    <source>
        <dbReference type="ARBA" id="ARBA00022840"/>
    </source>
</evidence>
<keyword evidence="2 8" id="KW-0812">Transmembrane</keyword>
<evidence type="ECO:0000313" key="12">
    <source>
        <dbReference type="Proteomes" id="UP000642125"/>
    </source>
</evidence>
<dbReference type="PANTHER" id="PTHR24221:SF590">
    <property type="entry name" value="COMPONENT LINKED WITH THE ASSEMBLY OF CYTOCHROME' TRANSPORT TRANSMEMBRANE ATP-BINDING PROTEIN ABC TRANSPORTER CYDD-RELATED"/>
    <property type="match status" value="1"/>
</dbReference>
<evidence type="ECO:0000313" key="11">
    <source>
        <dbReference type="EMBL" id="GIG38213.1"/>
    </source>
</evidence>
<dbReference type="NCBIfam" id="TIGR02857">
    <property type="entry name" value="CydD"/>
    <property type="match status" value="1"/>
</dbReference>
<proteinExistence type="predicted"/>
<dbReference type="InterPro" id="IPR014216">
    <property type="entry name" value="ABC_transptr_CydD"/>
</dbReference>
<feature type="transmembrane region" description="Helical" evidence="8">
    <location>
        <begin position="240"/>
        <end position="263"/>
    </location>
</feature>
<dbReference type="AlphaFoldDB" id="A0A919U4C0"/>
<evidence type="ECO:0000256" key="1">
    <source>
        <dbReference type="ARBA" id="ARBA00004651"/>
    </source>
</evidence>
<protein>
    <submittedName>
        <fullName evidence="11">Thiol reductant ABC exporter subunit CydD</fullName>
    </submittedName>
</protein>
<accession>A0A919U4C0</accession>
<keyword evidence="4" id="KW-0067">ATP-binding</keyword>
<dbReference type="InterPro" id="IPR027417">
    <property type="entry name" value="P-loop_NTPase"/>
</dbReference>
<dbReference type="GO" id="GO:0016887">
    <property type="term" value="F:ATP hydrolysis activity"/>
    <property type="evidence" value="ECO:0007669"/>
    <property type="project" value="InterPro"/>
</dbReference>
<feature type="transmembrane region" description="Helical" evidence="8">
    <location>
        <begin position="21"/>
        <end position="45"/>
    </location>
</feature>
<evidence type="ECO:0000256" key="3">
    <source>
        <dbReference type="ARBA" id="ARBA00022741"/>
    </source>
</evidence>
<dbReference type="RefSeq" id="WP_203670281.1">
    <property type="nucleotide sequence ID" value="NZ_BONO01000042.1"/>
</dbReference>
<name>A0A919U4C0_9CELL</name>
<dbReference type="GO" id="GO:0005524">
    <property type="term" value="F:ATP binding"/>
    <property type="evidence" value="ECO:0007669"/>
    <property type="project" value="UniProtKB-KW"/>
</dbReference>
<sequence length="612" mass="63012">MKPLDPRLLRYARAARGYVALTVALGLVTAGLVIAQAVLLAQVLAAAAHDGATLPDLLPRVGWLAAVVAARALAVAVQERYAHRAATRAIAELREQVVARAAALGPRWLAEGEGARVVTLATRGLDALEPYFVKYLPQLVLSATVTPAVLVVILDLDPVSAALAAGTIPLIPVFMVLIGQLTQGRSERGLRVLQRLGSQVLDLVAGLPTLRAFGRERGPAARVQALGDAHRRATMGTLRIAFLSGMVLELVTTLSVALVAVGIGLRLVYGHLDLTTGLTVLILAPEVYLPLRQVGAQFHASTDGVAAADQVFRVLGTSVPAAGTAPAPDLRRATLRMRGVTVRAPGRDLLAPAGLDLELAPGRTVAVTGPSGAGKTTTVDVLLGLLRPDAGAVELVDADGRVTPLADVDPETYWPQVAWLPQRPVLEPASVGRLVAGAEDADLSPAERARRDAAAALTGLDAVVAGLPDGWRTDLGRGGAGLSVGQRQRVALTRALLSEAPLVVLDEPTAHLDAAGERVVLDTVRALRDAGRTVVLVAHRASLIALADTVVTVRSAPSAGADGTAGDGARDGDDPAGPRPREAVARLGAAESALVSTAGLSGTAPAPAEGDR</sequence>
<feature type="transmembrane region" description="Helical" evidence="8">
    <location>
        <begin position="135"/>
        <end position="154"/>
    </location>
</feature>
<keyword evidence="5 8" id="KW-1133">Transmembrane helix</keyword>
<dbReference type="Pfam" id="PF00664">
    <property type="entry name" value="ABC_membrane"/>
    <property type="match status" value="1"/>
</dbReference>
<organism evidence="11 12">
    <name type="scientific">Cellulomonas pakistanensis</name>
    <dbReference type="NCBI Taxonomy" id="992287"/>
    <lineage>
        <taxon>Bacteria</taxon>
        <taxon>Bacillati</taxon>
        <taxon>Actinomycetota</taxon>
        <taxon>Actinomycetes</taxon>
        <taxon>Micrococcales</taxon>
        <taxon>Cellulomonadaceae</taxon>
        <taxon>Cellulomonas</taxon>
    </lineage>
</organism>
<gene>
    <name evidence="11" type="ORF">Cpa01nite_35940</name>
</gene>
<evidence type="ECO:0000256" key="8">
    <source>
        <dbReference type="SAM" id="Phobius"/>
    </source>
</evidence>
<dbReference type="Gene3D" id="1.20.1560.10">
    <property type="entry name" value="ABC transporter type 1, transmembrane domain"/>
    <property type="match status" value="1"/>
</dbReference>
<keyword evidence="3" id="KW-0547">Nucleotide-binding</keyword>
<evidence type="ECO:0000256" key="5">
    <source>
        <dbReference type="ARBA" id="ARBA00022989"/>
    </source>
</evidence>
<feature type="transmembrane region" description="Helical" evidence="8">
    <location>
        <begin position="57"/>
        <end position="77"/>
    </location>
</feature>
<dbReference type="PANTHER" id="PTHR24221">
    <property type="entry name" value="ATP-BINDING CASSETTE SUB-FAMILY B"/>
    <property type="match status" value="1"/>
</dbReference>
<reference evidence="11" key="1">
    <citation type="submission" date="2021-01" db="EMBL/GenBank/DDBJ databases">
        <title>Whole genome shotgun sequence of Cellulomonas pakistanensis NBRC 110800.</title>
        <authorList>
            <person name="Komaki H."/>
            <person name="Tamura T."/>
        </authorList>
    </citation>
    <scope>NUCLEOTIDE SEQUENCE</scope>
    <source>
        <strain evidence="11">NBRC 110800</strain>
    </source>
</reference>
<dbReference type="PROSITE" id="PS50929">
    <property type="entry name" value="ABC_TM1F"/>
    <property type="match status" value="1"/>
</dbReference>
<dbReference type="CDD" id="cd18584">
    <property type="entry name" value="ABC_6TM_AarD_CydD"/>
    <property type="match status" value="1"/>
</dbReference>
<dbReference type="Pfam" id="PF00005">
    <property type="entry name" value="ABC_tran"/>
    <property type="match status" value="1"/>
</dbReference>
<evidence type="ECO:0000259" key="9">
    <source>
        <dbReference type="PROSITE" id="PS50893"/>
    </source>
</evidence>
<evidence type="ECO:0000259" key="10">
    <source>
        <dbReference type="PROSITE" id="PS50929"/>
    </source>
</evidence>
<feature type="region of interest" description="Disordered" evidence="7">
    <location>
        <begin position="557"/>
        <end position="583"/>
    </location>
</feature>
<dbReference type="GO" id="GO:0140359">
    <property type="term" value="F:ABC-type transporter activity"/>
    <property type="evidence" value="ECO:0007669"/>
    <property type="project" value="InterPro"/>
</dbReference>
<dbReference type="SUPFAM" id="SSF90123">
    <property type="entry name" value="ABC transporter transmembrane region"/>
    <property type="match status" value="1"/>
</dbReference>
<dbReference type="InterPro" id="IPR003593">
    <property type="entry name" value="AAA+_ATPase"/>
</dbReference>